<gene>
    <name evidence="2" type="ORF">ELE36_04795</name>
</gene>
<dbReference type="EMBL" id="CP035704">
    <property type="protein sequence ID" value="QBB69746.1"/>
    <property type="molecule type" value="Genomic_DNA"/>
</dbReference>
<organism evidence="2 3">
    <name type="scientific">Pseudolysobacter antarcticus</name>
    <dbReference type="NCBI Taxonomy" id="2511995"/>
    <lineage>
        <taxon>Bacteria</taxon>
        <taxon>Pseudomonadati</taxon>
        <taxon>Pseudomonadota</taxon>
        <taxon>Gammaproteobacteria</taxon>
        <taxon>Lysobacterales</taxon>
        <taxon>Rhodanobacteraceae</taxon>
        <taxon>Pseudolysobacter</taxon>
    </lineage>
</organism>
<evidence type="ECO:0000313" key="3">
    <source>
        <dbReference type="Proteomes" id="UP000291562"/>
    </source>
</evidence>
<reference evidence="2 3" key="1">
    <citation type="submission" date="2019-01" db="EMBL/GenBank/DDBJ databases">
        <title>Pseudolysobacter antarctica gen. nov., sp. nov., isolated from Fildes Peninsula, Antarctica.</title>
        <authorList>
            <person name="Wei Z."/>
            <person name="Peng F."/>
        </authorList>
    </citation>
    <scope>NUCLEOTIDE SEQUENCE [LARGE SCALE GENOMIC DNA]</scope>
    <source>
        <strain evidence="2 3">AQ6-296</strain>
    </source>
</reference>
<feature type="chain" id="PRO_5019157684" evidence="1">
    <location>
        <begin position="28"/>
        <end position="195"/>
    </location>
</feature>
<keyword evidence="1" id="KW-0732">Signal</keyword>
<evidence type="ECO:0000256" key="1">
    <source>
        <dbReference type="SAM" id="SignalP"/>
    </source>
</evidence>
<dbReference type="KEGG" id="xbc:ELE36_04795"/>
<dbReference type="OrthoDB" id="7346546at2"/>
<proteinExistence type="predicted"/>
<accession>A0A411HGT1</accession>
<dbReference type="Proteomes" id="UP000291562">
    <property type="component" value="Chromosome"/>
</dbReference>
<sequence>MFERFENRHIRLLVTMLLFASSAPVLAQIERQHGAHVHGTSTVDIALDGKTLTIHLDAPGMNLLGFEHAPRDAVERAKVSSVLADLNAPSVWLQPAAGAACRLMHVDVESKGLGGVAAATSNSPLNREPVSAETHADFDADYTFECAQPDRLDNIDIQLIARYAATTIVTVNIASRAGQSTVDLSGSNTRASFPQ</sequence>
<feature type="signal peptide" evidence="1">
    <location>
        <begin position="1"/>
        <end position="27"/>
    </location>
</feature>
<keyword evidence="3" id="KW-1185">Reference proteome</keyword>
<dbReference type="InterPro" id="IPR021253">
    <property type="entry name" value="ZrgA-like"/>
</dbReference>
<dbReference type="RefSeq" id="WP_129832006.1">
    <property type="nucleotide sequence ID" value="NZ_CP035704.1"/>
</dbReference>
<evidence type="ECO:0000313" key="2">
    <source>
        <dbReference type="EMBL" id="QBB69746.1"/>
    </source>
</evidence>
<dbReference type="AlphaFoldDB" id="A0A411HGT1"/>
<dbReference type="Pfam" id="PF10986">
    <property type="entry name" value="ZrgA"/>
    <property type="match status" value="1"/>
</dbReference>
<protein>
    <submittedName>
        <fullName evidence="2">DUF2796 domain-containing protein</fullName>
    </submittedName>
</protein>
<name>A0A411HGT1_9GAMM</name>